<comment type="caution">
    <text evidence="1">The sequence shown here is derived from an EMBL/GenBank/DDBJ whole genome shotgun (WGS) entry which is preliminary data.</text>
</comment>
<evidence type="ECO:0000313" key="2">
    <source>
        <dbReference type="Proteomes" id="UP000004893"/>
    </source>
</evidence>
<dbReference type="Proteomes" id="UP000004893">
    <property type="component" value="Unassembled WGS sequence"/>
</dbReference>
<dbReference type="EMBL" id="ABYI02000019">
    <property type="protein sequence ID" value="EEG74689.1"/>
    <property type="molecule type" value="Genomic_DNA"/>
</dbReference>
<reference evidence="1" key="2">
    <citation type="submission" date="2013-06" db="EMBL/GenBank/DDBJ databases">
        <title>Draft genome sequence of Clostridium hylemonae (DSM 15053).</title>
        <authorList>
            <person name="Sudarsanam P."/>
            <person name="Ley R."/>
            <person name="Guruge J."/>
            <person name="Turnbaugh P.J."/>
            <person name="Mahowald M."/>
            <person name="Liep D."/>
            <person name="Gordon J."/>
        </authorList>
    </citation>
    <scope>NUCLEOTIDE SEQUENCE</scope>
    <source>
        <strain evidence="1">DSM 15053</strain>
    </source>
</reference>
<dbReference type="AlphaFoldDB" id="C0BZW1"/>
<accession>C0BZW1</accession>
<gene>
    <name evidence="1" type="ORF">CLOHYLEM_05353</name>
</gene>
<evidence type="ECO:0000313" key="1">
    <source>
        <dbReference type="EMBL" id="EEG74689.1"/>
    </source>
</evidence>
<reference evidence="1" key="1">
    <citation type="submission" date="2009-02" db="EMBL/GenBank/DDBJ databases">
        <authorList>
            <person name="Fulton L."/>
            <person name="Clifton S."/>
            <person name="Fulton B."/>
            <person name="Xu J."/>
            <person name="Minx P."/>
            <person name="Pepin K.H."/>
            <person name="Johnson M."/>
            <person name="Bhonagiri V."/>
            <person name="Nash W.E."/>
            <person name="Mardis E.R."/>
            <person name="Wilson R.K."/>
        </authorList>
    </citation>
    <scope>NUCLEOTIDE SEQUENCE [LARGE SCALE GENOMIC DNA]</scope>
    <source>
        <strain evidence="1">DSM 15053</strain>
    </source>
</reference>
<dbReference type="STRING" id="553973.CLOHYLEM_05353"/>
<organism evidence="1 2">
    <name type="scientific">[Clostridium] hylemonae DSM 15053</name>
    <dbReference type="NCBI Taxonomy" id="553973"/>
    <lineage>
        <taxon>Bacteria</taxon>
        <taxon>Bacillati</taxon>
        <taxon>Bacillota</taxon>
        <taxon>Clostridia</taxon>
        <taxon>Lachnospirales</taxon>
        <taxon>Lachnospiraceae</taxon>
    </lineage>
</organism>
<name>C0BZW1_9FIRM</name>
<dbReference type="HOGENOM" id="CLU_3134106_0_0_9"/>
<protein>
    <submittedName>
        <fullName evidence="1">Uncharacterized protein</fullName>
    </submittedName>
</protein>
<sequence>MVCSMSFLRTVDCCIICKTMIHLLKQRFLTLNNIQGGLKDFPEERIYIL</sequence>
<keyword evidence="2" id="KW-1185">Reference proteome</keyword>
<proteinExistence type="predicted"/>